<dbReference type="Gene3D" id="3.40.190.10">
    <property type="entry name" value="Periplasmic binding protein-like II"/>
    <property type="match status" value="1"/>
</dbReference>
<evidence type="ECO:0000256" key="1">
    <source>
        <dbReference type="ARBA" id="ARBA00006987"/>
    </source>
</evidence>
<feature type="signal peptide" evidence="2">
    <location>
        <begin position="1"/>
        <end position="25"/>
    </location>
</feature>
<dbReference type="PANTHER" id="PTHR42928:SF5">
    <property type="entry name" value="BLR1237 PROTEIN"/>
    <property type="match status" value="1"/>
</dbReference>
<dbReference type="Pfam" id="PF03401">
    <property type="entry name" value="TctC"/>
    <property type="match status" value="1"/>
</dbReference>
<gene>
    <name evidence="3" type="ORF">LA5096_01656</name>
</gene>
<feature type="chain" id="PRO_5009787771" evidence="2">
    <location>
        <begin position="26"/>
        <end position="333"/>
    </location>
</feature>
<sequence>MKLSRPLKTLAAATMLIAASTSASIAEFPERTVELIHPWGPGNAMSVSQLIAKAMGEELGVDMPVISTPGAAGTKGQKTAMSRPADGYTVFDGYVAPLVLQPVLGNADWTYSDFKPLHSAVSNAFAIGGRTDETRWSNFEEMMEYGREHPGELRYSSGSRNNLPHMVIAKVLQSYGVVAQNIPYTQDGNAVKDLKSGVLDFSFINVGNYIQDKPAFNIMLVLSELPGAKASYDGAPSIADLDIDLGLSGLAPMGWTWWIVHKDTPDEVTGKLRAAMDAAMQRPDVREAIEKVGFVPLDWDHTQYDEVVGPVSDQLSAMGNALKWEEDELKKLR</sequence>
<dbReference type="InterPro" id="IPR005064">
    <property type="entry name" value="BUG"/>
</dbReference>
<keyword evidence="3" id="KW-0675">Receptor</keyword>
<organism evidence="3 4">
    <name type="scientific">Roseibium album</name>
    <dbReference type="NCBI Taxonomy" id="311410"/>
    <lineage>
        <taxon>Bacteria</taxon>
        <taxon>Pseudomonadati</taxon>
        <taxon>Pseudomonadota</taxon>
        <taxon>Alphaproteobacteria</taxon>
        <taxon>Hyphomicrobiales</taxon>
        <taxon>Stappiaceae</taxon>
        <taxon>Roseibium</taxon>
    </lineage>
</organism>
<proteinExistence type="inferred from homology"/>
<reference evidence="4" key="1">
    <citation type="submission" date="2015-07" db="EMBL/GenBank/DDBJ databases">
        <authorList>
            <person name="Rodrigo-Torres Lidia"/>
            <person name="Arahal R.David."/>
        </authorList>
    </citation>
    <scope>NUCLEOTIDE SEQUENCE [LARGE SCALE GENOMIC DNA]</scope>
    <source>
        <strain evidence="4">CECT 5096</strain>
    </source>
</reference>
<dbReference type="EMBL" id="CXWC01000003">
    <property type="protein sequence ID" value="CTQ68045.1"/>
    <property type="molecule type" value="Genomic_DNA"/>
</dbReference>
<dbReference type="STRING" id="311410.LA5095_04677"/>
<accession>A0A0M6ZEY0</accession>
<dbReference type="InterPro" id="IPR042100">
    <property type="entry name" value="Bug_dom1"/>
</dbReference>
<keyword evidence="2" id="KW-0732">Signal</keyword>
<keyword evidence="4" id="KW-1185">Reference proteome</keyword>
<dbReference type="GeneID" id="97669072"/>
<evidence type="ECO:0000313" key="3">
    <source>
        <dbReference type="EMBL" id="CTQ68045.1"/>
    </source>
</evidence>
<dbReference type="PANTHER" id="PTHR42928">
    <property type="entry name" value="TRICARBOXYLATE-BINDING PROTEIN"/>
    <property type="match status" value="1"/>
</dbReference>
<dbReference type="RefSeq" id="WP_029064262.1">
    <property type="nucleotide sequence ID" value="NZ_CANMGD010000003.1"/>
</dbReference>
<dbReference type="Proteomes" id="UP000049983">
    <property type="component" value="Unassembled WGS sequence"/>
</dbReference>
<name>A0A0M6ZEY0_9HYPH</name>
<dbReference type="Gene3D" id="3.40.190.150">
    <property type="entry name" value="Bordetella uptake gene, domain 1"/>
    <property type="match status" value="1"/>
</dbReference>
<protein>
    <submittedName>
        <fullName evidence="3">Tripartite tricarboxylate transporter family receptor</fullName>
    </submittedName>
</protein>
<evidence type="ECO:0000256" key="2">
    <source>
        <dbReference type="SAM" id="SignalP"/>
    </source>
</evidence>
<dbReference type="AlphaFoldDB" id="A0A0M6ZEY0"/>
<evidence type="ECO:0000313" key="4">
    <source>
        <dbReference type="Proteomes" id="UP000049983"/>
    </source>
</evidence>
<comment type="similarity">
    <text evidence="1">Belongs to the UPF0065 (bug) family.</text>
</comment>